<feature type="non-terminal residue" evidence="3">
    <location>
        <position position="1"/>
    </location>
</feature>
<organism evidence="3 4">
    <name type="scientific">Globicatella sulfidifaciens</name>
    <dbReference type="NCBI Taxonomy" id="136093"/>
    <lineage>
        <taxon>Bacteria</taxon>
        <taxon>Bacillati</taxon>
        <taxon>Bacillota</taxon>
        <taxon>Bacilli</taxon>
        <taxon>Lactobacillales</taxon>
        <taxon>Aerococcaceae</taxon>
        <taxon>Globicatella</taxon>
    </lineage>
</organism>
<keyword evidence="1" id="KW-0862">Zinc</keyword>
<dbReference type="GO" id="GO:0006284">
    <property type="term" value="P:base-excision repair"/>
    <property type="evidence" value="ECO:0007669"/>
    <property type="project" value="InterPro"/>
</dbReference>
<dbReference type="Pfam" id="PF06827">
    <property type="entry name" value="zf-FPG_IleRS"/>
    <property type="match status" value="1"/>
</dbReference>
<dbReference type="InterPro" id="IPR010663">
    <property type="entry name" value="Znf_FPG/IleRS"/>
</dbReference>
<dbReference type="Proteomes" id="UP000541058">
    <property type="component" value="Unassembled WGS sequence"/>
</dbReference>
<dbReference type="GO" id="GO:0003677">
    <property type="term" value="F:DNA binding"/>
    <property type="evidence" value="ECO:0007669"/>
    <property type="project" value="InterPro"/>
</dbReference>
<dbReference type="GO" id="GO:0003906">
    <property type="term" value="F:DNA-(apurinic or apyrimidinic site) endonuclease activity"/>
    <property type="evidence" value="ECO:0007669"/>
    <property type="project" value="InterPro"/>
</dbReference>
<proteinExistence type="predicted"/>
<dbReference type="AlphaFoldDB" id="A0A7X8GZ31"/>
<dbReference type="Gene3D" id="1.10.8.50">
    <property type="match status" value="1"/>
</dbReference>
<dbReference type="PROSITE" id="PS01242">
    <property type="entry name" value="ZF_FPG_1"/>
    <property type="match status" value="1"/>
</dbReference>
<reference evidence="3 4" key="1">
    <citation type="journal article" date="2020" name="Biotechnol. Biofuels">
        <title>New insights from the biogas microbiome by comprehensive genome-resolved metagenomics of nearly 1600 species originating from multiple anaerobic digesters.</title>
        <authorList>
            <person name="Campanaro S."/>
            <person name="Treu L."/>
            <person name="Rodriguez-R L.M."/>
            <person name="Kovalovszki A."/>
            <person name="Ziels R.M."/>
            <person name="Maus I."/>
            <person name="Zhu X."/>
            <person name="Kougias P.G."/>
            <person name="Basile A."/>
            <person name="Luo G."/>
            <person name="Schluter A."/>
            <person name="Konstantinidis K.T."/>
            <person name="Angelidaki I."/>
        </authorList>
    </citation>
    <scope>NUCLEOTIDE SEQUENCE [LARGE SCALE GENOMIC DNA]</scope>
    <source>
        <strain evidence="3">AS23ysBPME_34</strain>
    </source>
</reference>
<dbReference type="GO" id="GO:0016799">
    <property type="term" value="F:hydrolase activity, hydrolyzing N-glycosyl compounds"/>
    <property type="evidence" value="ECO:0007669"/>
    <property type="project" value="InterPro"/>
</dbReference>
<evidence type="ECO:0000313" key="4">
    <source>
        <dbReference type="Proteomes" id="UP000541058"/>
    </source>
</evidence>
<sequence>QEQLKVYGRPEEPCPRCGQLISKIQFAGRGTHFCSHCQPVACIKEA</sequence>
<dbReference type="PROSITE" id="PS51066">
    <property type="entry name" value="ZF_FPG_2"/>
    <property type="match status" value="1"/>
</dbReference>
<dbReference type="InterPro" id="IPR015887">
    <property type="entry name" value="DNA_glyclase_Znf_dom_DNA_BS"/>
</dbReference>
<keyword evidence="1" id="KW-0479">Metal-binding</keyword>
<name>A0A7X8GZ31_9LACT</name>
<gene>
    <name evidence="3" type="ORF">GX355_00905</name>
</gene>
<protein>
    <submittedName>
        <fullName evidence="3">DNA-formamidopyrimidine glycosylase</fullName>
    </submittedName>
</protein>
<evidence type="ECO:0000313" key="3">
    <source>
        <dbReference type="EMBL" id="NLJ17399.1"/>
    </source>
</evidence>
<keyword evidence="1" id="KW-0863">Zinc-finger</keyword>
<dbReference type="InterPro" id="IPR000214">
    <property type="entry name" value="Znf_DNA_glyclase/AP_lyase"/>
</dbReference>
<accession>A0A7X8GZ31</accession>
<dbReference type="GO" id="GO:0008270">
    <property type="term" value="F:zinc ion binding"/>
    <property type="evidence" value="ECO:0007669"/>
    <property type="project" value="UniProtKB-KW"/>
</dbReference>
<feature type="domain" description="FPG-type" evidence="2">
    <location>
        <begin position="5"/>
        <end position="39"/>
    </location>
</feature>
<evidence type="ECO:0000259" key="2">
    <source>
        <dbReference type="PROSITE" id="PS51066"/>
    </source>
</evidence>
<dbReference type="EMBL" id="JAAYSM010000025">
    <property type="protein sequence ID" value="NLJ17399.1"/>
    <property type="molecule type" value="Genomic_DNA"/>
</dbReference>
<dbReference type="SUPFAM" id="SSF57716">
    <property type="entry name" value="Glucocorticoid receptor-like (DNA-binding domain)"/>
    <property type="match status" value="1"/>
</dbReference>
<dbReference type="RefSeq" id="WP_276645843.1">
    <property type="nucleotide sequence ID" value="NZ_JAAYSM010000025.1"/>
</dbReference>
<comment type="caution">
    <text evidence="3">The sequence shown here is derived from an EMBL/GenBank/DDBJ whole genome shotgun (WGS) entry which is preliminary data.</text>
</comment>
<evidence type="ECO:0000256" key="1">
    <source>
        <dbReference type="PROSITE-ProRule" id="PRU00391"/>
    </source>
</evidence>